<feature type="signal peptide" evidence="1">
    <location>
        <begin position="1"/>
        <end position="25"/>
    </location>
</feature>
<gene>
    <name evidence="2" type="ORF">SEVIR_2G197401v2</name>
</gene>
<evidence type="ECO:0000313" key="2">
    <source>
        <dbReference type="EMBL" id="TKW32902.1"/>
    </source>
</evidence>
<keyword evidence="1" id="KW-0732">Signal</keyword>
<feature type="chain" id="PRO_5020426782" evidence="1">
    <location>
        <begin position="26"/>
        <end position="74"/>
    </location>
</feature>
<keyword evidence="3" id="KW-1185">Reference proteome</keyword>
<reference evidence="2" key="1">
    <citation type="submission" date="2019-03" db="EMBL/GenBank/DDBJ databases">
        <title>WGS assembly of Setaria viridis.</title>
        <authorList>
            <person name="Huang P."/>
            <person name="Jenkins J."/>
            <person name="Grimwood J."/>
            <person name="Barry K."/>
            <person name="Healey A."/>
            <person name="Mamidi S."/>
            <person name="Sreedasyam A."/>
            <person name="Shu S."/>
            <person name="Feldman M."/>
            <person name="Wu J."/>
            <person name="Yu Y."/>
            <person name="Chen C."/>
            <person name="Johnson J."/>
            <person name="Rokhsar D."/>
            <person name="Baxter I."/>
            <person name="Schmutz J."/>
            <person name="Brutnell T."/>
            <person name="Kellogg E."/>
        </authorList>
    </citation>
    <scope>NUCLEOTIDE SEQUENCE [LARGE SCALE GENOMIC DNA]</scope>
</reference>
<dbReference type="AlphaFoldDB" id="A0A4U6VU54"/>
<proteinExistence type="predicted"/>
<name>A0A4U6VU54_SETVI</name>
<evidence type="ECO:0000256" key="1">
    <source>
        <dbReference type="SAM" id="SignalP"/>
    </source>
</evidence>
<dbReference type="Proteomes" id="UP000298652">
    <property type="component" value="Chromosome 2"/>
</dbReference>
<sequence>MAMMSLKGCFMFITFFHLHLMVASSHIQLSEIFSTSKFIQYFINDRHRKSVLNSDVIEFPIINTKTPSAIFLLN</sequence>
<accession>A0A4U6VU54</accession>
<dbReference type="EMBL" id="CM016553">
    <property type="protein sequence ID" value="TKW32902.1"/>
    <property type="molecule type" value="Genomic_DNA"/>
</dbReference>
<evidence type="ECO:0000313" key="3">
    <source>
        <dbReference type="Proteomes" id="UP000298652"/>
    </source>
</evidence>
<protein>
    <submittedName>
        <fullName evidence="2">Uncharacterized protein</fullName>
    </submittedName>
</protein>
<organism evidence="2 3">
    <name type="scientific">Setaria viridis</name>
    <name type="common">Green bristlegrass</name>
    <name type="synonym">Setaria italica subsp. viridis</name>
    <dbReference type="NCBI Taxonomy" id="4556"/>
    <lineage>
        <taxon>Eukaryota</taxon>
        <taxon>Viridiplantae</taxon>
        <taxon>Streptophyta</taxon>
        <taxon>Embryophyta</taxon>
        <taxon>Tracheophyta</taxon>
        <taxon>Spermatophyta</taxon>
        <taxon>Magnoliopsida</taxon>
        <taxon>Liliopsida</taxon>
        <taxon>Poales</taxon>
        <taxon>Poaceae</taxon>
        <taxon>PACMAD clade</taxon>
        <taxon>Panicoideae</taxon>
        <taxon>Panicodae</taxon>
        <taxon>Paniceae</taxon>
        <taxon>Cenchrinae</taxon>
        <taxon>Setaria</taxon>
    </lineage>
</organism>
<dbReference type="Gramene" id="TKW32902">
    <property type="protein sequence ID" value="TKW32902"/>
    <property type="gene ID" value="SEVIR_2G197401v2"/>
</dbReference>